<dbReference type="AlphaFoldDB" id="A0A7L4PCC2"/>
<dbReference type="Proteomes" id="UP000554766">
    <property type="component" value="Unassembled WGS sequence"/>
</dbReference>
<dbReference type="OMA" id="CYSLPFR"/>
<accession>A0A7L4PCC2</accession>
<keyword evidence="3" id="KW-1185">Reference proteome</keyword>
<dbReference type="Gene3D" id="3.90.550.10">
    <property type="entry name" value="Spore Coat Polysaccharide Biosynthesis Protein SpsA, Chain A"/>
    <property type="match status" value="1"/>
</dbReference>
<comment type="caution">
    <text evidence="2">The sequence shown here is derived from an EMBL/GenBank/DDBJ whole genome shotgun (WGS) entry which is preliminary data.</text>
</comment>
<name>A0A7L4PCC2_9CREN</name>
<keyword evidence="2" id="KW-0808">Transferase</keyword>
<dbReference type="RefSeq" id="WP_011899872.1">
    <property type="nucleotide sequence ID" value="NZ_JAAVJF010000007.1"/>
</dbReference>
<dbReference type="EMBL" id="JAAVJF010000007">
    <property type="protein sequence ID" value="NYR16615.1"/>
    <property type="molecule type" value="Genomic_DNA"/>
</dbReference>
<dbReference type="GO" id="GO:0016740">
    <property type="term" value="F:transferase activity"/>
    <property type="evidence" value="ECO:0007669"/>
    <property type="project" value="UniProtKB-KW"/>
</dbReference>
<dbReference type="InterPro" id="IPR001173">
    <property type="entry name" value="Glyco_trans_2-like"/>
</dbReference>
<feature type="domain" description="Glycosyltransferase 2-like" evidence="1">
    <location>
        <begin position="6"/>
        <end position="124"/>
    </location>
</feature>
<reference evidence="2 3" key="1">
    <citation type="journal article" date="2020" name="Nat. Commun.">
        <title>The structures of two archaeal type IV pili illuminate evolutionary relationships.</title>
        <authorList>
            <person name="Wang F."/>
            <person name="Baquero D.P."/>
            <person name="Su Z."/>
            <person name="Beltran L.C."/>
            <person name="Prangishvili D."/>
            <person name="Krupovic M."/>
            <person name="Egelman E.H."/>
        </authorList>
    </citation>
    <scope>NUCLEOTIDE SEQUENCE [LARGE SCALE GENOMIC DNA]</scope>
    <source>
        <strain evidence="2 3">2GA</strain>
    </source>
</reference>
<protein>
    <submittedName>
        <fullName evidence="2">Glycosyltransferase family 2 protein</fullName>
    </submittedName>
</protein>
<evidence type="ECO:0000259" key="1">
    <source>
        <dbReference type="Pfam" id="PF00535"/>
    </source>
</evidence>
<dbReference type="Pfam" id="PF00535">
    <property type="entry name" value="Glycos_transf_2"/>
    <property type="match status" value="1"/>
</dbReference>
<evidence type="ECO:0000313" key="2">
    <source>
        <dbReference type="EMBL" id="NYR16615.1"/>
    </source>
</evidence>
<evidence type="ECO:0000313" key="3">
    <source>
        <dbReference type="Proteomes" id="UP000554766"/>
    </source>
</evidence>
<proteinExistence type="predicted"/>
<gene>
    <name evidence="2" type="ORF">HC235_11910</name>
</gene>
<dbReference type="SUPFAM" id="SSF53448">
    <property type="entry name" value="Nucleotide-diphospho-sugar transferases"/>
    <property type="match status" value="1"/>
</dbReference>
<dbReference type="GeneID" id="5056159"/>
<organism evidence="2 3">
    <name type="scientific">Pyrobaculum arsenaticum</name>
    <dbReference type="NCBI Taxonomy" id="121277"/>
    <lineage>
        <taxon>Archaea</taxon>
        <taxon>Thermoproteota</taxon>
        <taxon>Thermoprotei</taxon>
        <taxon>Thermoproteales</taxon>
        <taxon>Thermoproteaceae</taxon>
        <taxon>Pyrobaculum</taxon>
    </lineage>
</organism>
<dbReference type="CDD" id="cd00761">
    <property type="entry name" value="Glyco_tranf_GTA_type"/>
    <property type="match status" value="1"/>
</dbReference>
<dbReference type="InterPro" id="IPR029044">
    <property type="entry name" value="Nucleotide-diphossugar_trans"/>
</dbReference>
<sequence>MLARISIIIPSLGTSFLEYLISSLRRQSARPWEIILVMKADEKGLLEAERLCSRSSLNCSVVEQRRGYFTTALNMGKREARGDIVVFTDEDAIAPRKWIERYIKLHSVYKDAVGISSRDIYVDLDSLRLLPTPDDKAYVKLYRWIVRPWLDNPHPLFRKYRLGMYITKNFDIAHGPCIPNKTCYSLPFRGVNMSFKNEYIQDVWFPEHPRLKRAPGNEQYFGIQLALKNLDCIYTPNNPVLHIHREESLSRTSKDNIMSEYKIMKILYRQLLNSS</sequence>